<comment type="caution">
    <text evidence="2">The sequence shown here is derived from an EMBL/GenBank/DDBJ whole genome shotgun (WGS) entry which is preliminary data.</text>
</comment>
<evidence type="ECO:0000313" key="2">
    <source>
        <dbReference type="EMBL" id="KAK0571390.1"/>
    </source>
</evidence>
<organism evidence="2 3">
    <name type="scientific">Acer saccharum</name>
    <name type="common">Sugar maple</name>
    <dbReference type="NCBI Taxonomy" id="4024"/>
    <lineage>
        <taxon>Eukaryota</taxon>
        <taxon>Viridiplantae</taxon>
        <taxon>Streptophyta</taxon>
        <taxon>Embryophyta</taxon>
        <taxon>Tracheophyta</taxon>
        <taxon>Spermatophyta</taxon>
        <taxon>Magnoliopsida</taxon>
        <taxon>eudicotyledons</taxon>
        <taxon>Gunneridae</taxon>
        <taxon>Pentapetalae</taxon>
        <taxon>rosids</taxon>
        <taxon>malvids</taxon>
        <taxon>Sapindales</taxon>
        <taxon>Sapindaceae</taxon>
        <taxon>Hippocastanoideae</taxon>
        <taxon>Acereae</taxon>
        <taxon>Acer</taxon>
    </lineage>
</organism>
<reference evidence="2" key="2">
    <citation type="submission" date="2023-06" db="EMBL/GenBank/DDBJ databases">
        <authorList>
            <person name="Swenson N.G."/>
            <person name="Wegrzyn J.L."/>
            <person name="Mcevoy S.L."/>
        </authorList>
    </citation>
    <scope>NUCLEOTIDE SEQUENCE</scope>
    <source>
        <strain evidence="2">NS2018</strain>
        <tissue evidence="2">Leaf</tissue>
    </source>
</reference>
<sequence length="109" mass="11884">MTKIGKSVLKSEFVQGLSESSSMSKKIKLPSPSSMSKKTKGLGSSEVAKYKGGWTFNSHKKMSFCLAQADADLEAHEGNNCFGIKSATDLHESHAVSRMLKRAYPYGFC</sequence>
<evidence type="ECO:0000256" key="1">
    <source>
        <dbReference type="SAM" id="MobiDB-lite"/>
    </source>
</evidence>
<gene>
    <name evidence="2" type="ORF">LWI29_015023</name>
</gene>
<dbReference type="AlphaFoldDB" id="A0AA39V8Y1"/>
<evidence type="ECO:0000313" key="3">
    <source>
        <dbReference type="Proteomes" id="UP001168877"/>
    </source>
</evidence>
<dbReference type="EMBL" id="JAUESC010000388">
    <property type="protein sequence ID" value="KAK0571390.1"/>
    <property type="molecule type" value="Genomic_DNA"/>
</dbReference>
<name>A0AA39V8Y1_ACESA</name>
<keyword evidence="3" id="KW-1185">Reference proteome</keyword>
<dbReference type="Proteomes" id="UP001168877">
    <property type="component" value="Unassembled WGS sequence"/>
</dbReference>
<protein>
    <submittedName>
        <fullName evidence="2">Uncharacterized protein</fullName>
    </submittedName>
</protein>
<proteinExistence type="predicted"/>
<accession>A0AA39V8Y1</accession>
<feature type="region of interest" description="Disordered" evidence="1">
    <location>
        <begin position="18"/>
        <end position="42"/>
    </location>
</feature>
<reference evidence="2" key="1">
    <citation type="journal article" date="2022" name="Plant J.">
        <title>Strategies of tolerance reflected in two North American maple genomes.</title>
        <authorList>
            <person name="McEvoy S.L."/>
            <person name="Sezen U.U."/>
            <person name="Trouern-Trend A."/>
            <person name="McMahon S.M."/>
            <person name="Schaberg P.G."/>
            <person name="Yang J."/>
            <person name="Wegrzyn J.L."/>
            <person name="Swenson N.G."/>
        </authorList>
    </citation>
    <scope>NUCLEOTIDE SEQUENCE</scope>
    <source>
        <strain evidence="2">NS2018</strain>
    </source>
</reference>